<feature type="coiled-coil region" evidence="1">
    <location>
        <begin position="144"/>
        <end position="171"/>
    </location>
</feature>
<gene>
    <name evidence="3" type="ORF">DR864_02185</name>
</gene>
<sequence>MSLFDRIKAYFSPDNFRKDPELVSFAELEPPQAETKKVTAEVFTPTLPEIVPQTRVMTEETPAPTHTWDLTPPQSTQTTIPIELPSWLEDETLLRDEGVIFGLSESKPEEKVAIIRSYFVHQTADLELDVERYGEKIQELNLFIGQKETRINELKDKAAELDARQNEGEHQLPRTIVGLVFSMAMCVGNFFLIDDTLRPLYPNSQWIAVGVFLAGMFNLFGRVSLFHDTESNVSWRRLLEEVGMPFAAAMFVFVQALQNQTVWRAVALFVFVFFLFLFAGKLLLSNITVLRNDLRIWLTGANMKKEKTSKTETWDEETNRLNAEIDELRIQKWQIVPQLNRVEAELARVNARRDALIKLFESEFYLARQLRDRLTDRQMKAIQSTAQNQQ</sequence>
<dbReference type="Proteomes" id="UP000251993">
    <property type="component" value="Chromosome"/>
</dbReference>
<feature type="transmembrane region" description="Helical" evidence="2">
    <location>
        <begin position="238"/>
        <end position="257"/>
    </location>
</feature>
<evidence type="ECO:0000313" key="4">
    <source>
        <dbReference type="Proteomes" id="UP000251993"/>
    </source>
</evidence>
<protein>
    <submittedName>
        <fullName evidence="3">Uncharacterized protein</fullName>
    </submittedName>
</protein>
<feature type="transmembrane region" description="Helical" evidence="2">
    <location>
        <begin position="263"/>
        <end position="284"/>
    </location>
</feature>
<reference evidence="3 4" key="1">
    <citation type="submission" date="2018-07" db="EMBL/GenBank/DDBJ databases">
        <title>Genome sequencing of Runella.</title>
        <authorList>
            <person name="Baek M.-G."/>
            <person name="Yi H."/>
        </authorList>
    </citation>
    <scope>NUCLEOTIDE SEQUENCE [LARGE SCALE GENOMIC DNA]</scope>
    <source>
        <strain evidence="3 4">HYN0085</strain>
    </source>
</reference>
<keyword evidence="4" id="KW-1185">Reference proteome</keyword>
<organism evidence="3 4">
    <name type="scientific">Runella rosea</name>
    <dbReference type="NCBI Taxonomy" id="2259595"/>
    <lineage>
        <taxon>Bacteria</taxon>
        <taxon>Pseudomonadati</taxon>
        <taxon>Bacteroidota</taxon>
        <taxon>Cytophagia</taxon>
        <taxon>Cytophagales</taxon>
        <taxon>Spirosomataceae</taxon>
        <taxon>Runella</taxon>
    </lineage>
</organism>
<dbReference type="OrthoDB" id="937423at2"/>
<feature type="transmembrane region" description="Helical" evidence="2">
    <location>
        <begin position="205"/>
        <end position="226"/>
    </location>
</feature>
<evidence type="ECO:0000256" key="2">
    <source>
        <dbReference type="SAM" id="Phobius"/>
    </source>
</evidence>
<proteinExistence type="predicted"/>
<dbReference type="EMBL" id="CP030850">
    <property type="protein sequence ID" value="AXE16619.1"/>
    <property type="molecule type" value="Genomic_DNA"/>
</dbReference>
<keyword evidence="2" id="KW-0812">Transmembrane</keyword>
<accession>A0A344TD98</accession>
<feature type="transmembrane region" description="Helical" evidence="2">
    <location>
        <begin position="175"/>
        <end position="193"/>
    </location>
</feature>
<evidence type="ECO:0000313" key="3">
    <source>
        <dbReference type="EMBL" id="AXE16619.1"/>
    </source>
</evidence>
<evidence type="ECO:0000256" key="1">
    <source>
        <dbReference type="SAM" id="Coils"/>
    </source>
</evidence>
<dbReference type="AlphaFoldDB" id="A0A344TD98"/>
<name>A0A344TD98_9BACT</name>
<dbReference type="KEGG" id="run:DR864_02185"/>
<feature type="coiled-coil region" evidence="1">
    <location>
        <begin position="311"/>
        <end position="359"/>
    </location>
</feature>
<dbReference type="RefSeq" id="WP_114065406.1">
    <property type="nucleotide sequence ID" value="NZ_CP030850.1"/>
</dbReference>
<keyword evidence="2" id="KW-0472">Membrane</keyword>
<keyword evidence="2" id="KW-1133">Transmembrane helix</keyword>
<keyword evidence="1" id="KW-0175">Coiled coil</keyword>